<dbReference type="PANTHER" id="PTHR21539">
    <property type="entry name" value="SAGA-ASSOCIATED FACTOR 29"/>
    <property type="match status" value="1"/>
</dbReference>
<proteinExistence type="predicted"/>
<dbReference type="Gene3D" id="2.30.30.140">
    <property type="match status" value="2"/>
</dbReference>
<dbReference type="InterPro" id="IPR047288">
    <property type="entry name" value="Tudor_SGF29_rpt1"/>
</dbReference>
<reference evidence="7 8" key="1">
    <citation type="submission" date="2024-02" db="EMBL/GenBank/DDBJ databases">
        <title>Discinaceae phylogenomics.</title>
        <authorList>
            <person name="Dirks A.C."/>
            <person name="James T.Y."/>
        </authorList>
    </citation>
    <scope>NUCLEOTIDE SEQUENCE [LARGE SCALE GENOMIC DNA]</scope>
    <source>
        <strain evidence="7 8">ACD0624</strain>
    </source>
</reference>
<dbReference type="InterPro" id="IPR047287">
    <property type="entry name" value="Tudor_SGF29_rpt2"/>
</dbReference>
<dbReference type="Proteomes" id="UP001447188">
    <property type="component" value="Unassembled WGS sequence"/>
</dbReference>
<feature type="domain" description="SGF29 C-terminal" evidence="6">
    <location>
        <begin position="139"/>
        <end position="274"/>
    </location>
</feature>
<dbReference type="CDD" id="cd20394">
    <property type="entry name" value="Tudor_SGF29_rpt2"/>
    <property type="match status" value="1"/>
</dbReference>
<keyword evidence="3" id="KW-0804">Transcription</keyword>
<dbReference type="InterPro" id="IPR037802">
    <property type="entry name" value="SGF29"/>
</dbReference>
<dbReference type="Pfam" id="PF07039">
    <property type="entry name" value="SGF29_Tudor"/>
    <property type="match status" value="1"/>
</dbReference>
<evidence type="ECO:0000256" key="5">
    <source>
        <dbReference type="SAM" id="MobiDB-lite"/>
    </source>
</evidence>
<gene>
    <name evidence="7" type="ORF">Q9L58_003056</name>
</gene>
<dbReference type="InterPro" id="IPR010750">
    <property type="entry name" value="SGF29_tudor-like_dom"/>
</dbReference>
<evidence type="ECO:0000259" key="6">
    <source>
        <dbReference type="PROSITE" id="PS51518"/>
    </source>
</evidence>
<evidence type="ECO:0000256" key="4">
    <source>
        <dbReference type="ARBA" id="ARBA00023242"/>
    </source>
</evidence>
<keyword evidence="2" id="KW-0805">Transcription regulation</keyword>
<feature type="compositionally biased region" description="Polar residues" evidence="5">
    <location>
        <begin position="120"/>
        <end position="137"/>
    </location>
</feature>
<dbReference type="CDD" id="cd20393">
    <property type="entry name" value="Tudor_SGF29_rpt1"/>
    <property type="match status" value="1"/>
</dbReference>
<evidence type="ECO:0000256" key="3">
    <source>
        <dbReference type="ARBA" id="ARBA00023163"/>
    </source>
</evidence>
<accession>A0ABR3GQG7</accession>
<keyword evidence="4" id="KW-0539">Nucleus</keyword>
<dbReference type="EMBL" id="JBBBZM010000028">
    <property type="protein sequence ID" value="KAL0637977.1"/>
    <property type="molecule type" value="Genomic_DNA"/>
</dbReference>
<name>A0ABR3GQG7_9PEZI</name>
<dbReference type="PROSITE" id="PS51518">
    <property type="entry name" value="SGF29_C"/>
    <property type="match status" value="1"/>
</dbReference>
<feature type="region of interest" description="Disordered" evidence="5">
    <location>
        <begin position="98"/>
        <end position="137"/>
    </location>
</feature>
<comment type="caution">
    <text evidence="7">The sequence shown here is derived from an EMBL/GenBank/DDBJ whole genome shotgun (WGS) entry which is preliminary data.</text>
</comment>
<dbReference type="PANTHER" id="PTHR21539:SF0">
    <property type="entry name" value="SAGA-ASSOCIATED FACTOR 29"/>
    <property type="match status" value="1"/>
</dbReference>
<evidence type="ECO:0000256" key="2">
    <source>
        <dbReference type="ARBA" id="ARBA00023015"/>
    </source>
</evidence>
<evidence type="ECO:0000256" key="1">
    <source>
        <dbReference type="ARBA" id="ARBA00004123"/>
    </source>
</evidence>
<keyword evidence="8" id="KW-1185">Reference proteome</keyword>
<evidence type="ECO:0000313" key="7">
    <source>
        <dbReference type="EMBL" id="KAL0637977.1"/>
    </source>
</evidence>
<evidence type="ECO:0000313" key="8">
    <source>
        <dbReference type="Proteomes" id="UP001447188"/>
    </source>
</evidence>
<comment type="subcellular location">
    <subcellularLocation>
        <location evidence="1">Nucleus</location>
    </subcellularLocation>
</comment>
<sequence length="274" mass="30765">MAARNRPRALLKEDLDAHEEKDLWTKICNGIKELAAMSKRSQEIENELAQEQERLGDEWKPLETLWNEQRELSEKEQKSLRAVVELNDLLIALRTATEGGDRGVEKKRGKRKLDDAMASDSPSNRNTKVARSMSAAPTSTDALHLHAEVAYRLPKQKNAEGEWIQCIIVNVIGEGNKRKYEVQDPEPDEAAGHGTTYKASANALIPIPKDSAGLPVYPVGKQVLARYPETTTFYRAEVMGTKRDGTCRLKFEGEEEVGKETEVERRLVLDVGNK</sequence>
<protein>
    <recommendedName>
        <fullName evidence="6">SGF29 C-terminal domain-containing protein</fullName>
    </recommendedName>
</protein>
<organism evidence="7 8">
    <name type="scientific">Discina gigas</name>
    <dbReference type="NCBI Taxonomy" id="1032678"/>
    <lineage>
        <taxon>Eukaryota</taxon>
        <taxon>Fungi</taxon>
        <taxon>Dikarya</taxon>
        <taxon>Ascomycota</taxon>
        <taxon>Pezizomycotina</taxon>
        <taxon>Pezizomycetes</taxon>
        <taxon>Pezizales</taxon>
        <taxon>Discinaceae</taxon>
        <taxon>Discina</taxon>
    </lineage>
</organism>